<reference evidence="11" key="1">
    <citation type="submission" date="2013-12" db="EMBL/GenBank/DDBJ databases">
        <authorList>
            <person name="Genoscope - CEA"/>
        </authorList>
    </citation>
    <scope>NUCLEOTIDE SEQUENCE</scope>
    <source>
        <strain evidence="11">CBS 1993</strain>
    </source>
</reference>
<comment type="function">
    <text evidence="7">The normal physiological role of the enzyme is unknown, but it is not essential for the viability of yeast cells. Has aminopeptidase activity, shortening substrate peptides sequentially by 1 amino acid. Has bleomycin hydrolase activity, which can protect the cell from the toxic effects of bleomycin. Has homocysteine-thiolactonase activity, protecting the cell against homocysteine toxicity. Acts as a repressor in the GAL4 regulatory system, but this does not require either the peptidase or nucleic acid-binding activities.</text>
</comment>
<accession>W6MGK2</accession>
<keyword evidence="9" id="KW-0963">Cytoplasm</keyword>
<dbReference type="CDD" id="cd00585">
    <property type="entry name" value="Peptidase_C1B"/>
    <property type="match status" value="1"/>
</dbReference>
<dbReference type="SUPFAM" id="SSF54001">
    <property type="entry name" value="Cysteine proteinases"/>
    <property type="match status" value="1"/>
</dbReference>
<comment type="function">
    <text evidence="9">Has aminopeptidase activity, shortening substrate peptides sequentially by 1 amino acid. Has bleomycin hydrolase activity, which can protect the cell from the toxic effects of bleomycin. Has homocysteine-thiolactonase activity, protecting the cell against homocysteine toxicity.</text>
</comment>
<evidence type="ECO:0000313" key="11">
    <source>
        <dbReference type="EMBL" id="CDK24658.1"/>
    </source>
</evidence>
<feature type="active site" evidence="10">
    <location>
        <position position="452"/>
    </location>
</feature>
<dbReference type="Gene3D" id="3.90.70.10">
    <property type="entry name" value="Cysteine proteinases"/>
    <property type="match status" value="1"/>
</dbReference>
<keyword evidence="5 9" id="KW-0378">Hydrolase</keyword>
<dbReference type="OrthoDB" id="2666448at2759"/>
<dbReference type="GO" id="GO:0070005">
    <property type="term" value="F:cysteine-type aminopeptidase activity"/>
    <property type="evidence" value="ECO:0007669"/>
    <property type="project" value="InterPro"/>
</dbReference>
<dbReference type="GO" id="GO:0009636">
    <property type="term" value="P:response to toxic substance"/>
    <property type="evidence" value="ECO:0007669"/>
    <property type="project" value="TreeGrafter"/>
</dbReference>
<dbReference type="GO" id="GO:0005739">
    <property type="term" value="C:mitochondrion"/>
    <property type="evidence" value="ECO:0007669"/>
    <property type="project" value="UniProtKB-SubCell"/>
</dbReference>
<dbReference type="PROSITE" id="PS00139">
    <property type="entry name" value="THIOL_PROTEASE_CYS"/>
    <property type="match status" value="1"/>
</dbReference>
<feature type="active site" evidence="10">
    <location>
        <position position="430"/>
    </location>
</feature>
<dbReference type="InterPro" id="IPR004134">
    <property type="entry name" value="Peptidase_C1B"/>
</dbReference>
<dbReference type="EC" id="3.4.22.40" evidence="2 9"/>
<dbReference type="MEROPS" id="C01.085"/>
<name>W6MGK2_9ASCO</name>
<comment type="subunit">
    <text evidence="8">Homohexamer. Binds to nucleic acids. Binds single-stranded DNA and RNA with higher affinity than double-stranded DNA.</text>
</comment>
<evidence type="ECO:0000256" key="5">
    <source>
        <dbReference type="ARBA" id="ARBA00022801"/>
    </source>
</evidence>
<dbReference type="InterPro" id="IPR025660">
    <property type="entry name" value="Pept_his_AS"/>
</dbReference>
<reference evidence="11" key="2">
    <citation type="submission" date="2014-02" db="EMBL/GenBank/DDBJ databases">
        <title>Complete DNA sequence of /Kuraishia capsulata/ illustrates novel genomic features among budding yeasts (/Saccharomycotina/).</title>
        <authorList>
            <person name="Morales L."/>
            <person name="Noel B."/>
            <person name="Porcel B."/>
            <person name="Marcet-Houben M."/>
            <person name="Hullo M-F."/>
            <person name="Sacerdot C."/>
            <person name="Tekaia F."/>
            <person name="Leh-Louis V."/>
            <person name="Despons L."/>
            <person name="Khanna V."/>
            <person name="Aury J-M."/>
            <person name="Barbe V."/>
            <person name="Couloux A."/>
            <person name="Labadie K."/>
            <person name="Pelletier E."/>
            <person name="Souciet J-L."/>
            <person name="Boekhout T."/>
            <person name="Gabaldon T."/>
            <person name="Wincker P."/>
            <person name="Dujon B."/>
        </authorList>
    </citation>
    <scope>NUCLEOTIDE SEQUENCE</scope>
    <source>
        <strain evidence="11">CBS 1993</strain>
    </source>
</reference>
<dbReference type="GO" id="GO:0004197">
    <property type="term" value="F:cysteine-type endopeptidase activity"/>
    <property type="evidence" value="ECO:0007669"/>
    <property type="project" value="UniProtKB-EC"/>
</dbReference>
<dbReference type="GO" id="GO:0006508">
    <property type="term" value="P:proteolysis"/>
    <property type="evidence" value="ECO:0007669"/>
    <property type="project" value="UniProtKB-KW"/>
</dbReference>
<organism evidence="11 12">
    <name type="scientific">Kuraishia capsulata CBS 1993</name>
    <dbReference type="NCBI Taxonomy" id="1382522"/>
    <lineage>
        <taxon>Eukaryota</taxon>
        <taxon>Fungi</taxon>
        <taxon>Dikarya</taxon>
        <taxon>Ascomycota</taxon>
        <taxon>Saccharomycotina</taxon>
        <taxon>Pichiomycetes</taxon>
        <taxon>Pichiales</taxon>
        <taxon>Pichiaceae</taxon>
        <taxon>Kuraishia</taxon>
    </lineage>
</organism>
<comment type="catalytic activity">
    <reaction evidence="1 9">
        <text>Inactivates bleomycin B2 (a cytotoxic glycometallopeptide) by hydrolysis of a carboxyamide bond of beta-aminoalanine, but also shows general aminopeptidase activity. The specificity varies somewhat with source, but amino acid arylamides of Met, Leu and Ala are preferred.</text>
        <dbReference type="EC" id="3.4.22.40"/>
    </reaction>
</comment>
<evidence type="ECO:0000256" key="4">
    <source>
        <dbReference type="ARBA" id="ARBA00022670"/>
    </source>
</evidence>
<dbReference type="InterPro" id="IPR000169">
    <property type="entry name" value="Pept_cys_AS"/>
</dbReference>
<evidence type="ECO:0000256" key="6">
    <source>
        <dbReference type="ARBA" id="ARBA00022807"/>
    </source>
</evidence>
<dbReference type="PANTHER" id="PTHR10363:SF2">
    <property type="entry name" value="BLEOMYCIN HYDROLASE"/>
    <property type="match status" value="1"/>
</dbReference>
<keyword evidence="6 9" id="KW-0788">Thiol protease</keyword>
<dbReference type="PANTHER" id="PTHR10363">
    <property type="entry name" value="BLEOMYCIN HYDROLASE"/>
    <property type="match status" value="1"/>
</dbReference>
<comment type="similarity">
    <text evidence="9">Belongs to the peptidase C1 family.</text>
</comment>
<evidence type="ECO:0000256" key="3">
    <source>
        <dbReference type="ARBA" id="ARBA00016900"/>
    </source>
</evidence>
<keyword evidence="9" id="KW-0496">Mitochondrion</keyword>
<gene>
    <name evidence="11" type="ORF">KUCA_T00000624001</name>
</gene>
<dbReference type="PIRSF" id="PIRSF005700">
    <property type="entry name" value="PepC"/>
    <property type="match status" value="1"/>
</dbReference>
<evidence type="ECO:0000256" key="1">
    <source>
        <dbReference type="ARBA" id="ARBA00000423"/>
    </source>
</evidence>
<evidence type="ECO:0000256" key="9">
    <source>
        <dbReference type="PIRNR" id="PIRNR005700"/>
    </source>
</evidence>
<evidence type="ECO:0000256" key="7">
    <source>
        <dbReference type="ARBA" id="ARBA00025347"/>
    </source>
</evidence>
<evidence type="ECO:0000256" key="8">
    <source>
        <dbReference type="ARBA" id="ARBA00026080"/>
    </source>
</evidence>
<dbReference type="EMBL" id="HG793125">
    <property type="protein sequence ID" value="CDK24658.1"/>
    <property type="molecule type" value="Genomic_DNA"/>
</dbReference>
<proteinExistence type="inferred from homology"/>
<dbReference type="PROSITE" id="PS00639">
    <property type="entry name" value="THIOL_PROTEASE_HIS"/>
    <property type="match status" value="1"/>
</dbReference>
<dbReference type="HOGENOM" id="CLU_038600_0_1_1"/>
<evidence type="ECO:0000313" key="12">
    <source>
        <dbReference type="Proteomes" id="UP000019384"/>
    </source>
</evidence>
<dbReference type="GO" id="GO:0043418">
    <property type="term" value="P:homocysteine catabolic process"/>
    <property type="evidence" value="ECO:0007669"/>
    <property type="project" value="TreeGrafter"/>
</dbReference>
<dbReference type="InterPro" id="IPR038765">
    <property type="entry name" value="Papain-like_cys_pep_sf"/>
</dbReference>
<protein>
    <recommendedName>
        <fullName evidence="3 9">Cysteine proteinase 1, mitochondrial</fullName>
        <ecNumber evidence="2 9">3.4.22.40</ecNumber>
    </recommendedName>
</protein>
<feature type="active site" evidence="10">
    <location>
        <position position="128"/>
    </location>
</feature>
<comment type="subcellular location">
    <subcellularLocation>
        <location evidence="9">Mitochondrion</location>
    </subcellularLocation>
    <subcellularLocation>
        <location evidence="9">Cytoplasm</location>
    </subcellularLocation>
</comment>
<keyword evidence="4 9" id="KW-0645">Protease</keyword>
<evidence type="ECO:0000256" key="2">
    <source>
        <dbReference type="ARBA" id="ARBA00012465"/>
    </source>
</evidence>
<dbReference type="RefSeq" id="XP_022456675.1">
    <property type="nucleotide sequence ID" value="XM_022605181.1"/>
</dbReference>
<evidence type="ECO:0000256" key="10">
    <source>
        <dbReference type="PIRSR" id="PIRSR005700-1"/>
    </source>
</evidence>
<keyword evidence="12" id="KW-1185">Reference proteome</keyword>
<dbReference type="AlphaFoldDB" id="W6MGK2"/>
<dbReference type="Pfam" id="PF03051">
    <property type="entry name" value="Peptidase_C1_2"/>
    <property type="match status" value="1"/>
</dbReference>
<sequence length="511" mass="58060">MGSNVSKQASPTYTAVKAEPTMAVSDDTELIERLQSLLVKEKISVKAVSRIEKSGEDNPLTSASFLNWESELLSDPKNELALNCFTGNSITDIIAKTKSQYSHNLDSFNYKVDFAGGPITNQRSSGRCWIFASTNVFKSFIKQKYNLDKFEISQNYLFFYDKLEKCNFFLNNIIESYDEEIDSRFIQYLLALPINDGGQWDMIVNLVEKYGLVPHEQFPDSFSSTNSSRLNYIINNKLREYALILRKLASSAANSEKSYEATRASILTVKDSMLKEIFNILTLTLGVAPKPKGEFTWEYFDKFGNFHSVNTTPLGFYNDILGFKANKYFSLINDPRNDYDKLYTVDKLNNVLGGKLIEYVNVDLPVLKQVLIAMIKNNEPAFFGSDVGKFEDTPSGLMDVDSWDYKLGFNTSLNINKRERLLTGSSQMTHAMVITGVHLDADGKPVRWRVENSWGPDVGHKGFFVMTDKWFDEYVFQVVTSAQYAPKKVVDVWKSKEFNVLPYFDPMGALA</sequence>
<dbReference type="GeneID" id="34518063"/>
<dbReference type="Proteomes" id="UP000019384">
    <property type="component" value="Unassembled WGS sequence"/>
</dbReference>